<dbReference type="SMART" id="SM00079">
    <property type="entry name" value="PBPe"/>
    <property type="match status" value="1"/>
</dbReference>
<organism evidence="12 13">
    <name type="scientific">Serratia fonticola</name>
    <dbReference type="NCBI Taxonomy" id="47917"/>
    <lineage>
        <taxon>Bacteria</taxon>
        <taxon>Pseudomonadati</taxon>
        <taxon>Pseudomonadota</taxon>
        <taxon>Gammaproteobacteria</taxon>
        <taxon>Enterobacterales</taxon>
        <taxon>Yersiniaceae</taxon>
        <taxon>Serratia</taxon>
    </lineage>
</organism>
<dbReference type="NCBIfam" id="NF011583">
    <property type="entry name" value="PRK15007.1"/>
    <property type="match status" value="1"/>
</dbReference>
<evidence type="ECO:0000256" key="4">
    <source>
        <dbReference type="ARBA" id="ARBA00022729"/>
    </source>
</evidence>
<evidence type="ECO:0000259" key="11">
    <source>
        <dbReference type="SMART" id="SM00079"/>
    </source>
</evidence>
<comment type="caution">
    <text evidence="12">The sequence shown here is derived from an EMBL/GenBank/DDBJ whole genome shotgun (WGS) entry which is preliminary data.</text>
</comment>
<dbReference type="GO" id="GO:0015276">
    <property type="term" value="F:ligand-gated monoatomic ion channel activity"/>
    <property type="evidence" value="ECO:0007669"/>
    <property type="project" value="InterPro"/>
</dbReference>
<comment type="similarity">
    <text evidence="2 8">Belongs to the bacterial solute-binding protein 3 family.</text>
</comment>
<evidence type="ECO:0000256" key="7">
    <source>
        <dbReference type="ARBA" id="ARBA00063465"/>
    </source>
</evidence>
<evidence type="ECO:0000256" key="3">
    <source>
        <dbReference type="ARBA" id="ARBA00022448"/>
    </source>
</evidence>
<keyword evidence="5" id="KW-0574">Periplasm</keyword>
<reference evidence="12" key="1">
    <citation type="submission" date="2023-08" db="EMBL/GenBank/DDBJ databases">
        <title>The Comparative Genomic Analysis of Yersiniaceae from Polar Regions.</title>
        <authorList>
            <person name="Goncharov A."/>
            <person name="Aslanov B."/>
            <person name="Kolodzhieva V."/>
            <person name="Azarov D."/>
            <person name="Mochov A."/>
            <person name="Lebedeva E."/>
        </authorList>
    </citation>
    <scope>NUCLEOTIDE SEQUENCE</scope>
    <source>
        <strain evidence="12">Vf</strain>
    </source>
</reference>
<evidence type="ECO:0000256" key="6">
    <source>
        <dbReference type="ARBA" id="ARBA00022970"/>
    </source>
</evidence>
<dbReference type="InterPro" id="IPR001638">
    <property type="entry name" value="Solute-binding_3/MltF_N"/>
</dbReference>
<dbReference type="Pfam" id="PF00497">
    <property type="entry name" value="SBP_bac_3"/>
    <property type="match status" value="1"/>
</dbReference>
<dbReference type="FunFam" id="3.40.190.10:FF:000014">
    <property type="entry name" value="Arginine ABC transporter substrate-binding protein"/>
    <property type="match status" value="1"/>
</dbReference>
<keyword evidence="6" id="KW-0029">Amino-acid transport</keyword>
<dbReference type="RefSeq" id="WP_309047794.1">
    <property type="nucleotide sequence ID" value="NZ_JAVIGA010000016.1"/>
</dbReference>
<dbReference type="EMBL" id="JAVIGA010000016">
    <property type="protein sequence ID" value="MDQ9127816.1"/>
    <property type="molecule type" value="Genomic_DNA"/>
</dbReference>
<sequence>MKKLLLAATILAGITFNAAAADAIRFASSATYPPFESLDANNQIVGFDIDLAKALCKQMQANCTFTNQAFDSLIAALKFKKYDAVISGMDITPERSKQVTFTQPYYANSAIVIAQKGKFTTLADLKGKKLGMENGTTHQKYMQDKHPEINTVSYDSYQNAVLELKNGRIDGVFGDTAVVNEWLKNNPELAAVGEHVTDAQYFGTGLGIAVRPDNQALLAKLNAALDAIKADGTYKAINDKWFPQ</sequence>
<feature type="domain" description="Ionotropic glutamate receptor C-terminal" evidence="11">
    <location>
        <begin position="23"/>
        <end position="244"/>
    </location>
</feature>
<dbReference type="InterPro" id="IPR018313">
    <property type="entry name" value="SBP_3_CS"/>
</dbReference>
<dbReference type="GO" id="GO:0006865">
    <property type="term" value="P:amino acid transport"/>
    <property type="evidence" value="ECO:0007669"/>
    <property type="project" value="UniProtKB-KW"/>
</dbReference>
<accession>A0AAJ1YDX0</accession>
<evidence type="ECO:0000259" key="10">
    <source>
        <dbReference type="SMART" id="SM00062"/>
    </source>
</evidence>
<dbReference type="InterPro" id="IPR001320">
    <property type="entry name" value="Iontro_rcpt_C"/>
</dbReference>
<protein>
    <submittedName>
        <fullName evidence="12">Arginine ABC transporter substrate-binding protein</fullName>
    </submittedName>
</protein>
<dbReference type="NCBIfam" id="TIGR01096">
    <property type="entry name" value="3A0103s03R"/>
    <property type="match status" value="1"/>
</dbReference>
<gene>
    <name evidence="12" type="ORF">RDT67_15430</name>
</gene>
<dbReference type="InterPro" id="IPR005768">
    <property type="entry name" value="Lys_Arg_Orn-bd"/>
</dbReference>
<keyword evidence="3" id="KW-0813">Transport</keyword>
<evidence type="ECO:0000256" key="5">
    <source>
        <dbReference type="ARBA" id="ARBA00022764"/>
    </source>
</evidence>
<dbReference type="Gene3D" id="3.40.190.10">
    <property type="entry name" value="Periplasmic binding protein-like II"/>
    <property type="match status" value="2"/>
</dbReference>
<evidence type="ECO:0000256" key="8">
    <source>
        <dbReference type="RuleBase" id="RU003744"/>
    </source>
</evidence>
<evidence type="ECO:0000256" key="1">
    <source>
        <dbReference type="ARBA" id="ARBA00004418"/>
    </source>
</evidence>
<dbReference type="GO" id="GO:0030288">
    <property type="term" value="C:outer membrane-bounded periplasmic space"/>
    <property type="evidence" value="ECO:0007669"/>
    <property type="project" value="InterPro"/>
</dbReference>
<dbReference type="GO" id="GO:0016020">
    <property type="term" value="C:membrane"/>
    <property type="evidence" value="ECO:0007669"/>
    <property type="project" value="InterPro"/>
</dbReference>
<dbReference type="PANTHER" id="PTHR35936">
    <property type="entry name" value="MEMBRANE-BOUND LYTIC MUREIN TRANSGLYCOSYLASE F"/>
    <property type="match status" value="1"/>
</dbReference>
<comment type="subcellular location">
    <subcellularLocation>
        <location evidence="1">Periplasm</location>
    </subcellularLocation>
</comment>
<feature type="chain" id="PRO_5042550983" evidence="9">
    <location>
        <begin position="21"/>
        <end position="244"/>
    </location>
</feature>
<feature type="domain" description="Solute-binding protein family 3/N-terminal" evidence="10">
    <location>
        <begin position="23"/>
        <end position="243"/>
    </location>
</feature>
<evidence type="ECO:0000256" key="9">
    <source>
        <dbReference type="SAM" id="SignalP"/>
    </source>
</evidence>
<keyword evidence="4 9" id="KW-0732">Signal</keyword>
<evidence type="ECO:0000313" key="13">
    <source>
        <dbReference type="Proteomes" id="UP001224622"/>
    </source>
</evidence>
<proteinExistence type="inferred from homology"/>
<dbReference type="PANTHER" id="PTHR35936:SF36">
    <property type="entry name" value="ABC TRANSPORTER ARGININE-BINDING PROTEIN 1"/>
    <property type="match status" value="1"/>
</dbReference>
<feature type="signal peptide" evidence="9">
    <location>
        <begin position="1"/>
        <end position="20"/>
    </location>
</feature>
<dbReference type="Proteomes" id="UP001224622">
    <property type="component" value="Unassembled WGS sequence"/>
</dbReference>
<dbReference type="PROSITE" id="PS01039">
    <property type="entry name" value="SBP_BACTERIAL_3"/>
    <property type="match status" value="1"/>
</dbReference>
<evidence type="ECO:0000256" key="2">
    <source>
        <dbReference type="ARBA" id="ARBA00010333"/>
    </source>
</evidence>
<dbReference type="AlphaFoldDB" id="A0AAJ1YDX0"/>
<dbReference type="SMART" id="SM00062">
    <property type="entry name" value="PBPb"/>
    <property type="match status" value="1"/>
</dbReference>
<dbReference type="CDD" id="cd13700">
    <property type="entry name" value="PBP2_Arg_STM4351"/>
    <property type="match status" value="1"/>
</dbReference>
<comment type="subunit">
    <text evidence="7">The complex is composed of two ATP-binding proteins (ArtP), two transmembrane proteins (ArtM and ArtQ) and two solute-binding proteins (ArtJ and ArtI).</text>
</comment>
<evidence type="ECO:0000313" key="12">
    <source>
        <dbReference type="EMBL" id="MDQ9127816.1"/>
    </source>
</evidence>
<dbReference type="SUPFAM" id="SSF53850">
    <property type="entry name" value="Periplasmic binding protein-like II"/>
    <property type="match status" value="1"/>
</dbReference>
<name>A0AAJ1YDX0_SERFO</name>